<dbReference type="EMBL" id="LUUJ01000095">
    <property type="protein sequence ID" value="OAI13872.1"/>
    <property type="molecule type" value="Genomic_DNA"/>
</dbReference>
<organism evidence="2 3">
    <name type="scientific">Methylomonas koyamae</name>
    <dbReference type="NCBI Taxonomy" id="702114"/>
    <lineage>
        <taxon>Bacteria</taxon>
        <taxon>Pseudomonadati</taxon>
        <taxon>Pseudomonadota</taxon>
        <taxon>Gammaproteobacteria</taxon>
        <taxon>Methylococcales</taxon>
        <taxon>Methylococcaceae</taxon>
        <taxon>Methylomonas</taxon>
    </lineage>
</organism>
<name>A0A177N7M7_9GAMM</name>
<accession>A0A177N7M7</accession>
<feature type="domain" description="Methyltransferase" evidence="1">
    <location>
        <begin position="46"/>
        <end position="159"/>
    </location>
</feature>
<dbReference type="SUPFAM" id="SSF53335">
    <property type="entry name" value="S-adenosyl-L-methionine-dependent methyltransferases"/>
    <property type="match status" value="1"/>
</dbReference>
<protein>
    <recommendedName>
        <fullName evidence="1">Methyltransferase domain-containing protein</fullName>
    </recommendedName>
</protein>
<dbReference type="Proteomes" id="UP000077857">
    <property type="component" value="Unassembled WGS sequence"/>
</dbReference>
<reference evidence="2 3" key="1">
    <citation type="submission" date="2016-03" db="EMBL/GenBank/DDBJ databases">
        <authorList>
            <person name="Ploux O."/>
        </authorList>
    </citation>
    <scope>NUCLEOTIDE SEQUENCE [LARGE SCALE GENOMIC DNA]</scope>
    <source>
        <strain evidence="2 3">R-45378</strain>
    </source>
</reference>
<dbReference type="PANTHER" id="PTHR43861">
    <property type="entry name" value="TRANS-ACONITATE 2-METHYLTRANSFERASE-RELATED"/>
    <property type="match status" value="1"/>
</dbReference>
<dbReference type="Gene3D" id="3.40.50.150">
    <property type="entry name" value="Vaccinia Virus protein VP39"/>
    <property type="match status" value="1"/>
</dbReference>
<dbReference type="Pfam" id="PF13847">
    <property type="entry name" value="Methyltransf_31"/>
    <property type="match status" value="1"/>
</dbReference>
<sequence length="264" mass="29470">MAEQVYDNQLMGRAVSTASLEARLDMNKKFQSTDFDSWLMARLNPKAGEDILDVGCGTGAQSIPFLKSVGPQGSVSALDIAADSVAELIRKSENSPNLSAAVSDMGKLADVIDRQFAVKQYDLAQSSYALYYSAERMAVLDTMRKHLKPNGRLAVFTPNAPHGMVEFVRQFADIPGGVDECMEFGPNVLEPYFRKHFWDVTVYFFHNVVRIPTVADFVSFYRSTTYYNASVEEQLGAVVENKITENGFFEYEKNGYLIIGQSQF</sequence>
<evidence type="ECO:0000313" key="3">
    <source>
        <dbReference type="Proteomes" id="UP000077857"/>
    </source>
</evidence>
<evidence type="ECO:0000259" key="1">
    <source>
        <dbReference type="Pfam" id="PF13847"/>
    </source>
</evidence>
<gene>
    <name evidence="2" type="ORF">A1507_16440</name>
</gene>
<comment type="caution">
    <text evidence="2">The sequence shown here is derived from an EMBL/GenBank/DDBJ whole genome shotgun (WGS) entry which is preliminary data.</text>
</comment>
<dbReference type="InterPro" id="IPR029063">
    <property type="entry name" value="SAM-dependent_MTases_sf"/>
</dbReference>
<proteinExistence type="predicted"/>
<dbReference type="OrthoDB" id="9772751at2"/>
<dbReference type="RefSeq" id="WP_064041309.1">
    <property type="nucleotide sequence ID" value="NZ_LUUJ01000095.1"/>
</dbReference>
<dbReference type="CDD" id="cd02440">
    <property type="entry name" value="AdoMet_MTases"/>
    <property type="match status" value="1"/>
</dbReference>
<dbReference type="InterPro" id="IPR025714">
    <property type="entry name" value="Methyltranfer_dom"/>
</dbReference>
<dbReference type="AlphaFoldDB" id="A0A177N7M7"/>
<evidence type="ECO:0000313" key="2">
    <source>
        <dbReference type="EMBL" id="OAI13872.1"/>
    </source>
</evidence>